<comment type="caution">
    <text evidence="1">The sequence shown here is derived from an EMBL/GenBank/DDBJ whole genome shotgun (WGS) entry which is preliminary data.</text>
</comment>
<organism evidence="1 2">
    <name type="scientific">Falsigemmobacter intermedius</name>
    <dbReference type="NCBI Taxonomy" id="1553448"/>
    <lineage>
        <taxon>Bacteria</taxon>
        <taxon>Pseudomonadati</taxon>
        <taxon>Pseudomonadota</taxon>
        <taxon>Alphaproteobacteria</taxon>
        <taxon>Rhodobacterales</taxon>
        <taxon>Paracoccaceae</taxon>
        <taxon>Falsigemmobacter</taxon>
    </lineage>
</organism>
<gene>
    <name evidence="1" type="ORF">EP867_18290</name>
</gene>
<keyword evidence="2" id="KW-1185">Reference proteome</keyword>
<dbReference type="Pfam" id="PF06169">
    <property type="entry name" value="DUF982"/>
    <property type="match status" value="1"/>
</dbReference>
<protein>
    <submittedName>
        <fullName evidence="1">DUF982 domain-containing protein</fullName>
    </submittedName>
</protein>
<reference evidence="1 2" key="1">
    <citation type="journal article" date="2015" name="Int. J. Syst. Evol. Microbiol.">
        <title>Gemmobacter intermedius sp. nov., isolated from a white stork (Ciconia ciconia).</title>
        <authorList>
            <person name="Kampfer P."/>
            <person name="Jerzak L."/>
            <person name="Wilharm G."/>
            <person name="Golke J."/>
            <person name="Busse H.J."/>
            <person name="Glaeser S.P."/>
        </authorList>
    </citation>
    <scope>NUCLEOTIDE SEQUENCE [LARGE SCALE GENOMIC DNA]</scope>
    <source>
        <strain evidence="1 2">119/4</strain>
    </source>
</reference>
<evidence type="ECO:0000313" key="1">
    <source>
        <dbReference type="EMBL" id="RWY36215.1"/>
    </source>
</evidence>
<dbReference type="InterPro" id="IPR010385">
    <property type="entry name" value="DUF982"/>
</dbReference>
<proteinExistence type="predicted"/>
<dbReference type="AlphaFoldDB" id="A0A451GGL9"/>
<dbReference type="Gene3D" id="6.10.250.730">
    <property type="match status" value="1"/>
</dbReference>
<evidence type="ECO:0000313" key="2">
    <source>
        <dbReference type="Proteomes" id="UP000287168"/>
    </source>
</evidence>
<dbReference type="Proteomes" id="UP000287168">
    <property type="component" value="Unassembled WGS sequence"/>
</dbReference>
<name>A0A451GGL9_9RHOB</name>
<dbReference type="EMBL" id="SBLC01000066">
    <property type="protein sequence ID" value="RWY36215.1"/>
    <property type="molecule type" value="Genomic_DNA"/>
</dbReference>
<accession>A0A451GGL9</accession>
<sequence>MFEVNWGKPLIIAVTTEGDTKKISTIEHAQYLLSRDWPVDDVARRKALIAIDDAMECMGSVTSARAAFLQAAQSAGFKPAPAPAFFV</sequence>
<dbReference type="OrthoDB" id="7864549at2"/>